<protein>
    <submittedName>
        <fullName evidence="1">Uncharacterized protein</fullName>
    </submittedName>
</protein>
<name>V4B8E9_LOTGI</name>
<reference evidence="1 2" key="1">
    <citation type="journal article" date="2013" name="Nature">
        <title>Insights into bilaterian evolution from three spiralian genomes.</title>
        <authorList>
            <person name="Simakov O."/>
            <person name="Marletaz F."/>
            <person name="Cho S.J."/>
            <person name="Edsinger-Gonzales E."/>
            <person name="Havlak P."/>
            <person name="Hellsten U."/>
            <person name="Kuo D.H."/>
            <person name="Larsson T."/>
            <person name="Lv J."/>
            <person name="Arendt D."/>
            <person name="Savage R."/>
            <person name="Osoegawa K."/>
            <person name="de Jong P."/>
            <person name="Grimwood J."/>
            <person name="Chapman J.A."/>
            <person name="Shapiro H."/>
            <person name="Aerts A."/>
            <person name="Otillar R.P."/>
            <person name="Terry A.Y."/>
            <person name="Boore J.L."/>
            <person name="Grigoriev I.V."/>
            <person name="Lindberg D.R."/>
            <person name="Seaver E.C."/>
            <person name="Weisblat D.A."/>
            <person name="Putnam N.H."/>
            <person name="Rokhsar D.S."/>
        </authorList>
    </citation>
    <scope>NUCLEOTIDE SEQUENCE [LARGE SCALE GENOMIC DNA]</scope>
</reference>
<dbReference type="GeneID" id="20237228"/>
<keyword evidence="2" id="KW-1185">Reference proteome</keyword>
<evidence type="ECO:0000313" key="2">
    <source>
        <dbReference type="Proteomes" id="UP000030746"/>
    </source>
</evidence>
<dbReference type="EMBL" id="KB200329">
    <property type="protein sequence ID" value="ESP02017.1"/>
    <property type="molecule type" value="Genomic_DNA"/>
</dbReference>
<dbReference type="Proteomes" id="UP000030746">
    <property type="component" value="Unassembled WGS sequence"/>
</dbReference>
<dbReference type="KEGG" id="lgi:LOTGIDRAFT_157149"/>
<dbReference type="HOGENOM" id="CLU_1512307_0_0_1"/>
<dbReference type="CTD" id="20237228"/>
<proteinExistence type="predicted"/>
<sequence length="178" mass="20302">MDFDGIIRLGREIGLEGEELTNFVAEERALIREERVRDRESRVAEREFVLRQLEIKETLVDKEIMLENLKQQTLESSLSTSDLESRKKTNHEMKNCILLNNIRSNAASVSIDSERNGNKVVGNSNQQKYRDVKQKPKCDFNNSVNACVSDDGIDKDEISYLSASCKRALAYNCSMPIP</sequence>
<accession>V4B8E9</accession>
<dbReference type="RefSeq" id="XP_009047175.1">
    <property type="nucleotide sequence ID" value="XM_009048927.1"/>
</dbReference>
<organism evidence="1 2">
    <name type="scientific">Lottia gigantea</name>
    <name type="common">Giant owl limpet</name>
    <dbReference type="NCBI Taxonomy" id="225164"/>
    <lineage>
        <taxon>Eukaryota</taxon>
        <taxon>Metazoa</taxon>
        <taxon>Spiralia</taxon>
        <taxon>Lophotrochozoa</taxon>
        <taxon>Mollusca</taxon>
        <taxon>Gastropoda</taxon>
        <taxon>Patellogastropoda</taxon>
        <taxon>Lottioidea</taxon>
        <taxon>Lottiidae</taxon>
        <taxon>Lottia</taxon>
    </lineage>
</organism>
<evidence type="ECO:0000313" key="1">
    <source>
        <dbReference type="EMBL" id="ESP02017.1"/>
    </source>
</evidence>
<dbReference type="AlphaFoldDB" id="V4B8E9"/>
<gene>
    <name evidence="1" type="ORF">LOTGIDRAFT_157149</name>
</gene>